<dbReference type="Proteomes" id="UP001597283">
    <property type="component" value="Unassembled WGS sequence"/>
</dbReference>
<dbReference type="EMBL" id="JBHUFC010000002">
    <property type="protein sequence ID" value="MFD1786660.1"/>
    <property type="molecule type" value="Genomic_DNA"/>
</dbReference>
<accession>A0ABW4N968</accession>
<sequence length="79" mass="8571">MSTVWDWVTLFCFAGLVTLLLHRSSKENPPDKLWHYGPPALACAVANYLGNEGQPLAAVLVLAIGAGLAYKFLVFPTPQ</sequence>
<reference evidence="3" key="1">
    <citation type="journal article" date="2019" name="Int. J. Syst. Evol. Microbiol.">
        <title>The Global Catalogue of Microorganisms (GCM) 10K type strain sequencing project: providing services to taxonomists for standard genome sequencing and annotation.</title>
        <authorList>
            <consortium name="The Broad Institute Genomics Platform"/>
            <consortium name="The Broad Institute Genome Sequencing Center for Infectious Disease"/>
            <person name="Wu L."/>
            <person name="Ma J."/>
        </authorList>
    </citation>
    <scope>NUCLEOTIDE SEQUENCE [LARGE SCALE GENOMIC DNA]</scope>
    <source>
        <strain evidence="3">Q85</strain>
    </source>
</reference>
<keyword evidence="1" id="KW-1133">Transmembrane helix</keyword>
<keyword evidence="3" id="KW-1185">Reference proteome</keyword>
<feature type="transmembrane region" description="Helical" evidence="1">
    <location>
        <begin position="56"/>
        <end position="75"/>
    </location>
</feature>
<dbReference type="RefSeq" id="WP_380938850.1">
    <property type="nucleotide sequence ID" value="NZ_JBHUFC010000002.1"/>
</dbReference>
<evidence type="ECO:0000256" key="1">
    <source>
        <dbReference type="SAM" id="Phobius"/>
    </source>
</evidence>
<dbReference type="InterPro" id="IPR054655">
    <property type="entry name" value="XrtV-like"/>
</dbReference>
<name>A0ABW4N968_9SPHN</name>
<evidence type="ECO:0000313" key="3">
    <source>
        <dbReference type="Proteomes" id="UP001597283"/>
    </source>
</evidence>
<keyword evidence="1" id="KW-0812">Transmembrane</keyword>
<gene>
    <name evidence="2" type="ORF">ACFSC3_03645</name>
</gene>
<keyword evidence="1" id="KW-0472">Membrane</keyword>
<comment type="caution">
    <text evidence="2">The sequence shown here is derived from an EMBL/GenBank/DDBJ whole genome shotgun (WGS) entry which is preliminary data.</text>
</comment>
<dbReference type="NCBIfam" id="NF045607">
    <property type="entry name" value="exo_Victor_syst"/>
    <property type="match status" value="1"/>
</dbReference>
<organism evidence="2 3">
    <name type="scientific">Sphingomonas floccifaciens</name>
    <dbReference type="NCBI Taxonomy" id="1844115"/>
    <lineage>
        <taxon>Bacteria</taxon>
        <taxon>Pseudomonadati</taxon>
        <taxon>Pseudomonadota</taxon>
        <taxon>Alphaproteobacteria</taxon>
        <taxon>Sphingomonadales</taxon>
        <taxon>Sphingomonadaceae</taxon>
        <taxon>Sphingomonas</taxon>
    </lineage>
</organism>
<evidence type="ECO:0000313" key="2">
    <source>
        <dbReference type="EMBL" id="MFD1786660.1"/>
    </source>
</evidence>
<protein>
    <submittedName>
        <fullName evidence="2">XrtV sorting system accessory protein</fullName>
    </submittedName>
</protein>
<proteinExistence type="predicted"/>